<comment type="caution">
    <text evidence="2">The sequence shown here is derived from an EMBL/GenBank/DDBJ whole genome shotgun (WGS) entry which is preliminary data.</text>
</comment>
<keyword evidence="3" id="KW-1185">Reference proteome</keyword>
<dbReference type="AlphaFoldDB" id="A0AAD8FTL7"/>
<dbReference type="EMBL" id="JAGXEW010000031">
    <property type="protein sequence ID" value="KAK1155343.1"/>
    <property type="molecule type" value="Genomic_DNA"/>
</dbReference>
<proteinExistence type="predicted"/>
<protein>
    <submittedName>
        <fullName evidence="2">Myosin-9-like</fullName>
    </submittedName>
</protein>
<feature type="region of interest" description="Disordered" evidence="1">
    <location>
        <begin position="160"/>
        <end position="185"/>
    </location>
</feature>
<accession>A0AAD8FTL7</accession>
<evidence type="ECO:0000313" key="3">
    <source>
        <dbReference type="Proteomes" id="UP001230051"/>
    </source>
</evidence>
<gene>
    <name evidence="2" type="primary">Ep300</name>
    <name evidence="2" type="ORF">AOXY_G27116</name>
</gene>
<sequence length="206" mass="21238">MADNVLDPGPPSAKRPKLSSPALSVSASDGTDFGSLFDLEHDLPDELISSTDLGLQNGSDLSQLHTSLGQAVPLDAASKHKQLSELLRASNVSNLGPARRPNNNSGNSTAMGLLNNIKPGLSQQGMLGGMTSAMLAGQGGNGQQQQQQGMMGGQVMNGSLAAPAGGAGRGRPGWRTPRTRAEEWGAGVTCWQRLCSKEPGARSQGP</sequence>
<organism evidence="2 3">
    <name type="scientific">Acipenser oxyrinchus oxyrinchus</name>
    <dbReference type="NCBI Taxonomy" id="40147"/>
    <lineage>
        <taxon>Eukaryota</taxon>
        <taxon>Metazoa</taxon>
        <taxon>Chordata</taxon>
        <taxon>Craniata</taxon>
        <taxon>Vertebrata</taxon>
        <taxon>Euteleostomi</taxon>
        <taxon>Actinopterygii</taxon>
        <taxon>Chondrostei</taxon>
        <taxon>Acipenseriformes</taxon>
        <taxon>Acipenseridae</taxon>
        <taxon>Acipenser</taxon>
    </lineage>
</organism>
<evidence type="ECO:0000256" key="1">
    <source>
        <dbReference type="SAM" id="MobiDB-lite"/>
    </source>
</evidence>
<evidence type="ECO:0000313" key="2">
    <source>
        <dbReference type="EMBL" id="KAK1155343.1"/>
    </source>
</evidence>
<name>A0AAD8FTL7_ACIOX</name>
<reference evidence="2" key="1">
    <citation type="submission" date="2022-02" db="EMBL/GenBank/DDBJ databases">
        <title>Atlantic sturgeon de novo genome assembly.</title>
        <authorList>
            <person name="Stock M."/>
            <person name="Klopp C."/>
            <person name="Guiguen Y."/>
            <person name="Cabau C."/>
            <person name="Parinello H."/>
            <person name="Santidrian Yebra-Pimentel E."/>
            <person name="Kuhl H."/>
            <person name="Dirks R.P."/>
            <person name="Guessner J."/>
            <person name="Wuertz S."/>
            <person name="Du K."/>
            <person name="Schartl M."/>
        </authorList>
    </citation>
    <scope>NUCLEOTIDE SEQUENCE</scope>
    <source>
        <strain evidence="2">STURGEONOMICS-FGT-2020</strain>
        <tissue evidence="2">Whole blood</tissue>
    </source>
</reference>
<dbReference type="Proteomes" id="UP001230051">
    <property type="component" value="Unassembled WGS sequence"/>
</dbReference>
<feature type="region of interest" description="Disordered" evidence="1">
    <location>
        <begin position="1"/>
        <end position="27"/>
    </location>
</feature>